<reference evidence="3" key="1">
    <citation type="journal article" date="2014" name="Cell">
        <title>The Architecture of a Scrambled Genome Reveals Massive Levels of Genomic Rearrangement during Development.</title>
        <authorList>
            <person name="Chen X."/>
            <person name="Bracht J.R."/>
            <person name="Goldman A.D."/>
            <person name="Dolzhenko E."/>
            <person name="Clay D.M."/>
            <person name="Swart E.C."/>
            <person name="Perlman D.H."/>
            <person name="Doak T.G."/>
            <person name="Stuart A."/>
            <person name="Amemiya C.T."/>
            <person name="Sebra R.P."/>
            <person name="Landweber L.F."/>
        </authorList>
    </citation>
    <scope>NUCLEOTIDE SEQUENCE [LARGE SCALE GENOMIC DNA]</scope>
    <source>
        <strain evidence="3">JRB310</strain>
    </source>
</reference>
<proteinExistence type="predicted"/>
<organism evidence="2 3">
    <name type="scientific">Oxytricha trifallax</name>
    <dbReference type="NCBI Taxonomy" id="1172189"/>
    <lineage>
        <taxon>Eukaryota</taxon>
        <taxon>Sar</taxon>
        <taxon>Alveolata</taxon>
        <taxon>Ciliophora</taxon>
        <taxon>Intramacronucleata</taxon>
        <taxon>Spirotrichea</taxon>
        <taxon>Stichotrichia</taxon>
        <taxon>Sporadotrichida</taxon>
        <taxon>Oxytrichidae</taxon>
        <taxon>Oxytrichinae</taxon>
        <taxon>Oxytricha</taxon>
    </lineage>
</organism>
<dbReference type="Proteomes" id="UP000053232">
    <property type="component" value="Unassembled WGS sequence"/>
</dbReference>
<gene>
    <name evidence="2" type="ORF">OXYTRIMIC_150</name>
</gene>
<feature type="region of interest" description="Disordered" evidence="1">
    <location>
        <begin position="1"/>
        <end position="29"/>
    </location>
</feature>
<protein>
    <submittedName>
        <fullName evidence="2">Uncharacterized protein</fullName>
    </submittedName>
</protein>
<dbReference type="AlphaFoldDB" id="A0A073HYW7"/>
<comment type="caution">
    <text evidence="2">The sequence shown here is derived from an EMBL/GenBank/DDBJ whole genome shotgun (WGS) entry which is preliminary data.</text>
</comment>
<sequence length="121" mass="14616">MENKEGHSSRRKMPIYMEGEEEKPKQKRSIQDYFEYSKKPQTNRTIIYPNVEVNNNNNYKNLNKYTVTLDNSRQLHFFQPQRQAEGWVKRNERFAEKQRSKRRVDIISNKRQVATHSIALN</sequence>
<evidence type="ECO:0000313" key="2">
    <source>
        <dbReference type="EMBL" id="KEJ82416.1"/>
    </source>
</evidence>
<accession>A0A073HYW7</accession>
<evidence type="ECO:0000313" key="3">
    <source>
        <dbReference type="Proteomes" id="UP000053232"/>
    </source>
</evidence>
<keyword evidence="3" id="KW-1185">Reference proteome</keyword>
<name>A0A073HYW7_9SPIT</name>
<evidence type="ECO:0000256" key="1">
    <source>
        <dbReference type="SAM" id="MobiDB-lite"/>
    </source>
</evidence>
<dbReference type="EMBL" id="ARYC01021991">
    <property type="protein sequence ID" value="KEJ82416.1"/>
    <property type="molecule type" value="Genomic_DNA"/>
</dbReference>